<name>A0A2V5K6K7_9BACL</name>
<protein>
    <submittedName>
        <fullName evidence="2">Stage III sporulation protein AF</fullName>
    </submittedName>
</protein>
<keyword evidence="1" id="KW-1133">Transmembrane helix</keyword>
<sequence>MIAWLSGWLKDVILVVLLAAFVDLLLPNNALQRYVKTVLGLFILLTLLSPLLSLFQEKWDPEKLVASVERLGSQPQAGGPSNSVQSLQAILRNAERWRQDDRNEAQRIMERELAAELQRTAGSEANVAIKQVKLQMKYDNNGTPSIEHMQVVLDDIDGSPPGSGTGKDPPARKPIGAVEPVHIDIRVGTPETKPEAGAISPERQQTKQKLYDALNRQWQLSRDQVTLLYETELRKER</sequence>
<keyword evidence="3" id="KW-1185">Reference proteome</keyword>
<comment type="caution">
    <text evidence="2">The sequence shown here is derived from an EMBL/GenBank/DDBJ whole genome shotgun (WGS) entry which is preliminary data.</text>
</comment>
<keyword evidence="1" id="KW-0812">Transmembrane</keyword>
<proteinExistence type="predicted"/>
<evidence type="ECO:0000313" key="2">
    <source>
        <dbReference type="EMBL" id="PYI55059.1"/>
    </source>
</evidence>
<evidence type="ECO:0000256" key="1">
    <source>
        <dbReference type="SAM" id="Phobius"/>
    </source>
</evidence>
<feature type="transmembrane region" description="Helical" evidence="1">
    <location>
        <begin position="12"/>
        <end position="31"/>
    </location>
</feature>
<dbReference type="OrthoDB" id="2375554at2"/>
<gene>
    <name evidence="2" type="primary">spoIIIAF</name>
    <name evidence="2" type="ORF">DLM86_11005</name>
</gene>
<dbReference type="NCBIfam" id="TIGR02896">
    <property type="entry name" value="spore_III_AF"/>
    <property type="match status" value="1"/>
</dbReference>
<dbReference type="InterPro" id="IPR014245">
    <property type="entry name" value="Spore_III_AF"/>
</dbReference>
<feature type="transmembrane region" description="Helical" evidence="1">
    <location>
        <begin position="37"/>
        <end position="55"/>
    </location>
</feature>
<dbReference type="Proteomes" id="UP000247476">
    <property type="component" value="Unassembled WGS sequence"/>
</dbReference>
<dbReference type="RefSeq" id="WP_110840053.1">
    <property type="nucleotide sequence ID" value="NZ_QJVJ01000004.1"/>
</dbReference>
<keyword evidence="1" id="KW-0472">Membrane</keyword>
<dbReference type="EMBL" id="QJVJ01000004">
    <property type="protein sequence ID" value="PYI55059.1"/>
    <property type="molecule type" value="Genomic_DNA"/>
</dbReference>
<evidence type="ECO:0000313" key="3">
    <source>
        <dbReference type="Proteomes" id="UP000247476"/>
    </source>
</evidence>
<reference evidence="2 3" key="1">
    <citation type="submission" date="2018-05" db="EMBL/GenBank/DDBJ databases">
        <title>Paenibacillus flagellatus sp. nov., isolated from selenium mineral soil.</title>
        <authorList>
            <person name="Dai X."/>
        </authorList>
    </citation>
    <scope>NUCLEOTIDE SEQUENCE [LARGE SCALE GENOMIC DNA]</scope>
    <source>
        <strain evidence="2 3">DXL2</strain>
    </source>
</reference>
<dbReference type="Pfam" id="PF09581">
    <property type="entry name" value="Spore_III_AF"/>
    <property type="match status" value="1"/>
</dbReference>
<dbReference type="AlphaFoldDB" id="A0A2V5K6K7"/>
<accession>A0A2V5K6K7</accession>
<organism evidence="2 3">
    <name type="scientific">Paenibacillus flagellatus</name>
    <dbReference type="NCBI Taxonomy" id="2211139"/>
    <lineage>
        <taxon>Bacteria</taxon>
        <taxon>Bacillati</taxon>
        <taxon>Bacillota</taxon>
        <taxon>Bacilli</taxon>
        <taxon>Bacillales</taxon>
        <taxon>Paenibacillaceae</taxon>
        <taxon>Paenibacillus</taxon>
    </lineage>
</organism>